<protein>
    <submittedName>
        <fullName evidence="2">Uncharacterized protein</fullName>
    </submittedName>
</protein>
<feature type="compositionally biased region" description="Polar residues" evidence="1">
    <location>
        <begin position="14"/>
        <end position="26"/>
    </location>
</feature>
<evidence type="ECO:0000313" key="3">
    <source>
        <dbReference type="Proteomes" id="UP000886748"/>
    </source>
</evidence>
<dbReference type="EMBL" id="DVOD01000004">
    <property type="protein sequence ID" value="HIU91551.1"/>
    <property type="molecule type" value="Genomic_DNA"/>
</dbReference>
<reference evidence="2" key="2">
    <citation type="journal article" date="2021" name="PeerJ">
        <title>Extensive microbial diversity within the chicken gut microbiome revealed by metagenomics and culture.</title>
        <authorList>
            <person name="Gilroy R."/>
            <person name="Ravi A."/>
            <person name="Getino M."/>
            <person name="Pursley I."/>
            <person name="Horton D.L."/>
            <person name="Alikhan N.F."/>
            <person name="Baker D."/>
            <person name="Gharbi K."/>
            <person name="Hall N."/>
            <person name="Watson M."/>
            <person name="Adriaenssens E.M."/>
            <person name="Foster-Nyarko E."/>
            <person name="Jarju S."/>
            <person name="Secka A."/>
            <person name="Antonio M."/>
            <person name="Oren A."/>
            <person name="Chaudhuri R.R."/>
            <person name="La Ragione R."/>
            <person name="Hildebrand F."/>
            <person name="Pallen M.J."/>
        </authorList>
    </citation>
    <scope>NUCLEOTIDE SEQUENCE</scope>
    <source>
        <strain evidence="2">CHK154-7741</strain>
    </source>
</reference>
<evidence type="ECO:0000313" key="2">
    <source>
        <dbReference type="EMBL" id="HIU91551.1"/>
    </source>
</evidence>
<dbReference type="Proteomes" id="UP000886748">
    <property type="component" value="Unassembled WGS sequence"/>
</dbReference>
<organism evidence="2 3">
    <name type="scientific">Candidatus Limenecus avicola</name>
    <dbReference type="NCBI Taxonomy" id="2840847"/>
    <lineage>
        <taxon>Bacteria</taxon>
        <taxon>Bacillati</taxon>
        <taxon>Bacillota</taxon>
        <taxon>Clostridia</taxon>
        <taxon>Eubacteriales</taxon>
        <taxon>Clostridiaceae</taxon>
        <taxon>Clostridiaceae incertae sedis</taxon>
        <taxon>Candidatus Limenecus</taxon>
    </lineage>
</organism>
<sequence length="196" mass="21407">MSISKINNNIYFSKSQNHSPSKSLRSFQGKPFSESQDDSQVVTKLSDEDLKILASVGPNNRMQKVSQKTVNTLLFTIPIIDSVATGLVKKGQLSSKLSSTAKTAGKWGAVFAVAASLNAVKRFVNSKSDALDKFNKEHAFASTMIDFAVLYTAFNAVTNAGKNLFEYTKNSFPTIGKKLKNSVLKPSKEFLNNSII</sequence>
<feature type="non-terminal residue" evidence="2">
    <location>
        <position position="196"/>
    </location>
</feature>
<reference evidence="2" key="1">
    <citation type="submission" date="2020-10" db="EMBL/GenBank/DDBJ databases">
        <authorList>
            <person name="Gilroy R."/>
        </authorList>
    </citation>
    <scope>NUCLEOTIDE SEQUENCE</scope>
    <source>
        <strain evidence="2">CHK154-7741</strain>
    </source>
</reference>
<name>A0A9D1MYD2_9CLOT</name>
<feature type="region of interest" description="Disordered" evidence="1">
    <location>
        <begin position="14"/>
        <end position="39"/>
    </location>
</feature>
<gene>
    <name evidence="2" type="ORF">IAD26_00305</name>
</gene>
<evidence type="ECO:0000256" key="1">
    <source>
        <dbReference type="SAM" id="MobiDB-lite"/>
    </source>
</evidence>
<comment type="caution">
    <text evidence="2">The sequence shown here is derived from an EMBL/GenBank/DDBJ whole genome shotgun (WGS) entry which is preliminary data.</text>
</comment>
<accession>A0A9D1MYD2</accession>
<dbReference type="AlphaFoldDB" id="A0A9D1MYD2"/>
<proteinExistence type="predicted"/>